<evidence type="ECO:0000259" key="4">
    <source>
        <dbReference type="Pfam" id="PF03816"/>
    </source>
</evidence>
<evidence type="ECO:0000313" key="6">
    <source>
        <dbReference type="Proteomes" id="UP000176608"/>
    </source>
</evidence>
<proteinExistence type="inferred from homology"/>
<name>A0A1F4UQI2_UNCKA</name>
<dbReference type="InterPro" id="IPR004474">
    <property type="entry name" value="LytR_CpsA_psr"/>
</dbReference>
<dbReference type="PANTHER" id="PTHR33392">
    <property type="entry name" value="POLYISOPRENYL-TEICHOIC ACID--PEPTIDOGLYCAN TEICHOIC ACID TRANSFERASE TAGU"/>
    <property type="match status" value="1"/>
</dbReference>
<protein>
    <recommendedName>
        <fullName evidence="4">Cell envelope-related transcriptional attenuator domain-containing protein</fullName>
    </recommendedName>
</protein>
<gene>
    <name evidence="5" type="ORF">A2886_00705</name>
</gene>
<comment type="similarity">
    <text evidence="1">Belongs to the LytR/CpsA/Psr (LCP) family.</text>
</comment>
<evidence type="ECO:0000256" key="3">
    <source>
        <dbReference type="SAM" id="Phobius"/>
    </source>
</evidence>
<dbReference type="Proteomes" id="UP000176608">
    <property type="component" value="Unassembled WGS sequence"/>
</dbReference>
<feature type="transmembrane region" description="Helical" evidence="3">
    <location>
        <begin position="12"/>
        <end position="29"/>
    </location>
</feature>
<dbReference type="EMBL" id="MEVA01000016">
    <property type="protein sequence ID" value="OGC47152.1"/>
    <property type="molecule type" value="Genomic_DNA"/>
</dbReference>
<dbReference type="PANTHER" id="PTHR33392:SF6">
    <property type="entry name" value="POLYISOPRENYL-TEICHOIC ACID--PEPTIDOGLYCAN TEICHOIC ACID TRANSFERASE TAGU"/>
    <property type="match status" value="1"/>
</dbReference>
<reference evidence="5 6" key="1">
    <citation type="journal article" date="2016" name="Nat. Commun.">
        <title>Thousands of microbial genomes shed light on interconnected biogeochemical processes in an aquifer system.</title>
        <authorList>
            <person name="Anantharaman K."/>
            <person name="Brown C.T."/>
            <person name="Hug L.A."/>
            <person name="Sharon I."/>
            <person name="Castelle C.J."/>
            <person name="Probst A.J."/>
            <person name="Thomas B.C."/>
            <person name="Singh A."/>
            <person name="Wilkins M.J."/>
            <person name="Karaoz U."/>
            <person name="Brodie E.L."/>
            <person name="Williams K.H."/>
            <person name="Hubbard S.S."/>
            <person name="Banfield J.F."/>
        </authorList>
    </citation>
    <scope>NUCLEOTIDE SEQUENCE [LARGE SCALE GENOMIC DNA]</scope>
</reference>
<dbReference type="AlphaFoldDB" id="A0A1F4UQI2"/>
<keyword evidence="3" id="KW-0812">Transmembrane</keyword>
<dbReference type="NCBIfam" id="TIGR00350">
    <property type="entry name" value="lytR_cpsA_psr"/>
    <property type="match status" value="1"/>
</dbReference>
<evidence type="ECO:0000313" key="5">
    <source>
        <dbReference type="EMBL" id="OGC47152.1"/>
    </source>
</evidence>
<evidence type="ECO:0000256" key="1">
    <source>
        <dbReference type="ARBA" id="ARBA00006068"/>
    </source>
</evidence>
<keyword evidence="3" id="KW-0472">Membrane</keyword>
<organism evidence="5 6">
    <name type="scientific">candidate division WWE3 bacterium RIFCSPHIGHO2_01_FULL_42_13</name>
    <dbReference type="NCBI Taxonomy" id="1802617"/>
    <lineage>
        <taxon>Bacteria</taxon>
        <taxon>Katanobacteria</taxon>
    </lineage>
</organism>
<feature type="region of interest" description="Disordered" evidence="2">
    <location>
        <begin position="338"/>
        <end position="359"/>
    </location>
</feature>
<evidence type="ECO:0000256" key="2">
    <source>
        <dbReference type="SAM" id="MobiDB-lite"/>
    </source>
</evidence>
<dbReference type="STRING" id="1802617.A2886_00705"/>
<comment type="caution">
    <text evidence="5">The sequence shown here is derived from an EMBL/GenBank/DDBJ whole genome shotgun (WGS) entry which is preliminary data.</text>
</comment>
<dbReference type="InterPro" id="IPR050922">
    <property type="entry name" value="LytR/CpsA/Psr_CW_biosynth"/>
</dbReference>
<feature type="domain" description="Cell envelope-related transcriptional attenuator" evidence="4">
    <location>
        <begin position="91"/>
        <end position="240"/>
    </location>
</feature>
<dbReference type="Gene3D" id="3.40.630.190">
    <property type="entry name" value="LCP protein"/>
    <property type="match status" value="1"/>
</dbReference>
<accession>A0A1F4UQI2</accession>
<dbReference type="Pfam" id="PF03816">
    <property type="entry name" value="LytR_cpsA_psr"/>
    <property type="match status" value="1"/>
</dbReference>
<keyword evidence="3" id="KW-1133">Transmembrane helix</keyword>
<sequence>MLIRMRNKGGIFIAALVLAIWGILGYFVYDFAKKENIDIISPLAKSISQNFDEITGIRKEDTAFKNDVINVLLVGTDTSEGRRARGQGGFNTDTMILVSANPLTNRVLLTSVPRDLWVNGNKINALYTVYSEETLIDAFEQITGQQVDGVITADFDHFRWIIDSFGGVPINVQNTFTDYEFPNSTDSGAMPVTFVAGEEVMSGDRALAFARSRKGNNGEGSDLMRAKRQHLILQGMVKAISQPKSIFWPMDVEKFFNIVTAPSKIYTTLSLTDVKYLWDFYKDRESYTVESLVVGDPYIYHPTEGYIAWVFIPTQPGFANLHADIKAKLNGTFIDPNTVIPTPEEKQPQSVVAEPSPQL</sequence>